<evidence type="ECO:0000313" key="2">
    <source>
        <dbReference type="EMBL" id="QDU22592.1"/>
    </source>
</evidence>
<organism evidence="2 3">
    <name type="scientific">Urbifossiella limnaea</name>
    <dbReference type="NCBI Taxonomy" id="2528023"/>
    <lineage>
        <taxon>Bacteria</taxon>
        <taxon>Pseudomonadati</taxon>
        <taxon>Planctomycetota</taxon>
        <taxon>Planctomycetia</taxon>
        <taxon>Gemmatales</taxon>
        <taxon>Gemmataceae</taxon>
        <taxon>Urbifossiella</taxon>
    </lineage>
</organism>
<sequence length="88" mass="8848">MSTTHMPHARSSTGSRSVFVEGRNDAPVTAVVVGSPTTFEEQHVSVPGVSVSDIDLGAAPLQLTVSAVDGVLTVGTAGVTVTGNDSAR</sequence>
<evidence type="ECO:0000313" key="3">
    <source>
        <dbReference type="Proteomes" id="UP000319576"/>
    </source>
</evidence>
<gene>
    <name evidence="2" type="ORF">ETAA1_45750</name>
</gene>
<dbReference type="EMBL" id="CP036273">
    <property type="protein sequence ID" value="QDU22592.1"/>
    <property type="molecule type" value="Genomic_DNA"/>
</dbReference>
<protein>
    <submittedName>
        <fullName evidence="2">Uncharacterized protein</fullName>
    </submittedName>
</protein>
<keyword evidence="3" id="KW-1185">Reference proteome</keyword>
<dbReference type="AlphaFoldDB" id="A0A517XYL3"/>
<accession>A0A517XYL3</accession>
<feature type="region of interest" description="Disordered" evidence="1">
    <location>
        <begin position="1"/>
        <end position="21"/>
    </location>
</feature>
<dbReference type="Proteomes" id="UP000319576">
    <property type="component" value="Chromosome"/>
</dbReference>
<proteinExistence type="predicted"/>
<dbReference type="KEGG" id="uli:ETAA1_45750"/>
<evidence type="ECO:0000256" key="1">
    <source>
        <dbReference type="SAM" id="MobiDB-lite"/>
    </source>
</evidence>
<name>A0A517XYL3_9BACT</name>
<dbReference type="RefSeq" id="WP_145242455.1">
    <property type="nucleotide sequence ID" value="NZ_CP036273.1"/>
</dbReference>
<reference evidence="2 3" key="1">
    <citation type="submission" date="2019-02" db="EMBL/GenBank/DDBJ databases">
        <title>Deep-cultivation of Planctomycetes and their phenomic and genomic characterization uncovers novel biology.</title>
        <authorList>
            <person name="Wiegand S."/>
            <person name="Jogler M."/>
            <person name="Boedeker C."/>
            <person name="Pinto D."/>
            <person name="Vollmers J."/>
            <person name="Rivas-Marin E."/>
            <person name="Kohn T."/>
            <person name="Peeters S.H."/>
            <person name="Heuer A."/>
            <person name="Rast P."/>
            <person name="Oberbeckmann S."/>
            <person name="Bunk B."/>
            <person name="Jeske O."/>
            <person name="Meyerdierks A."/>
            <person name="Storesund J.E."/>
            <person name="Kallscheuer N."/>
            <person name="Luecker S."/>
            <person name="Lage O.M."/>
            <person name="Pohl T."/>
            <person name="Merkel B.J."/>
            <person name="Hornburger P."/>
            <person name="Mueller R.-W."/>
            <person name="Bruemmer F."/>
            <person name="Labrenz M."/>
            <person name="Spormann A.M."/>
            <person name="Op den Camp H."/>
            <person name="Overmann J."/>
            <person name="Amann R."/>
            <person name="Jetten M.S.M."/>
            <person name="Mascher T."/>
            <person name="Medema M.H."/>
            <person name="Devos D.P."/>
            <person name="Kaster A.-K."/>
            <person name="Ovreas L."/>
            <person name="Rohde M."/>
            <person name="Galperin M.Y."/>
            <person name="Jogler C."/>
        </authorList>
    </citation>
    <scope>NUCLEOTIDE SEQUENCE [LARGE SCALE GENOMIC DNA]</scope>
    <source>
        <strain evidence="2 3">ETA_A1</strain>
    </source>
</reference>
<feature type="compositionally biased region" description="Polar residues" evidence="1">
    <location>
        <begin position="1"/>
        <end position="16"/>
    </location>
</feature>